<dbReference type="Proteomes" id="UP001153954">
    <property type="component" value="Unassembled WGS sequence"/>
</dbReference>
<dbReference type="SUPFAM" id="SSF53098">
    <property type="entry name" value="Ribonuclease H-like"/>
    <property type="match status" value="1"/>
</dbReference>
<dbReference type="EMBL" id="CAKOGL010000011">
    <property type="protein sequence ID" value="CAH2092487.1"/>
    <property type="molecule type" value="Genomic_DNA"/>
</dbReference>
<dbReference type="PANTHER" id="PTHR37162:SF1">
    <property type="entry name" value="BED-TYPE DOMAIN-CONTAINING PROTEIN"/>
    <property type="match status" value="1"/>
</dbReference>
<comment type="caution">
    <text evidence="1">The sequence shown here is derived from an EMBL/GenBank/DDBJ whole genome shotgun (WGS) entry which is preliminary data.</text>
</comment>
<reference evidence="1" key="1">
    <citation type="submission" date="2022-03" db="EMBL/GenBank/DDBJ databases">
        <authorList>
            <person name="Tunstrom K."/>
        </authorList>
    </citation>
    <scope>NUCLEOTIDE SEQUENCE</scope>
</reference>
<protein>
    <recommendedName>
        <fullName evidence="3">Transposase</fullName>
    </recommendedName>
</protein>
<evidence type="ECO:0008006" key="3">
    <source>
        <dbReference type="Google" id="ProtNLM"/>
    </source>
</evidence>
<dbReference type="PANTHER" id="PTHR37162">
    <property type="entry name" value="HAT FAMILY DIMERISATION DOMAINCONTAINING PROTEIN-RELATED"/>
    <property type="match status" value="1"/>
</dbReference>
<dbReference type="AlphaFoldDB" id="A0AAU9U1D5"/>
<sequence>MQFIKIAECYSHKKKRKLHYEQKYSHLWEKDKNYSGWVKKSNKGDYYFYCNSCKCDLKCGGGKRVLKKHAESIKHRNNIKGAVIQPTITSMLPESATKSFTDKIKSGEIKMACFLAEHNLPFSLADDLNSKGSYTISCPRFKACIRINFWKNKGTCYCYKFDESTDRSSTKHLALIVRTAIEFDVEDSFLCLIPVVDGTATALHNACIKYFEEKNIPYKENMVGFAADGTNSMFGQHHSLSTLFAKDIPNLFLIKCICHSFHLCASYACKKLPRGVEDFARDVYNYIQNSPKRIGDYKEFQCFVNVKPNKLLHPAQTRWLSLLQVVKRLLEQLPALKLYFQSAVLTDRLLAAQSILNKCMEPTTELYLEFLSFVLPYFNDLNKEMQSESPKLYLLYENIFITYKTILECFLKPECLELTEQEKTSIDVHEKVAALETKILKIDFEKIENHLPLKDIYLGGNVAALIIMNKNTIHPDQIEQFRQKCLEFYIESLNQIKNRFPFEDEHRQRLKNLRFLNPDTLLDSNLKRSVPSIAHLGLMFPGLCPTNLTELDREWRTRRNTNLPFQEDRLIKANEFWRHISKIKKKRFISNVSLIGPICTKFINIAT</sequence>
<accession>A0AAU9U1D5</accession>
<gene>
    <name evidence="1" type="ORF">EEDITHA_LOCUS8241</name>
</gene>
<organism evidence="1 2">
    <name type="scientific">Euphydryas editha</name>
    <name type="common">Edith's checkerspot</name>
    <dbReference type="NCBI Taxonomy" id="104508"/>
    <lineage>
        <taxon>Eukaryota</taxon>
        <taxon>Metazoa</taxon>
        <taxon>Ecdysozoa</taxon>
        <taxon>Arthropoda</taxon>
        <taxon>Hexapoda</taxon>
        <taxon>Insecta</taxon>
        <taxon>Pterygota</taxon>
        <taxon>Neoptera</taxon>
        <taxon>Endopterygota</taxon>
        <taxon>Lepidoptera</taxon>
        <taxon>Glossata</taxon>
        <taxon>Ditrysia</taxon>
        <taxon>Papilionoidea</taxon>
        <taxon>Nymphalidae</taxon>
        <taxon>Nymphalinae</taxon>
        <taxon>Euphydryas</taxon>
    </lineage>
</organism>
<keyword evidence="2" id="KW-1185">Reference proteome</keyword>
<proteinExistence type="predicted"/>
<dbReference type="InterPro" id="IPR012337">
    <property type="entry name" value="RNaseH-like_sf"/>
</dbReference>
<evidence type="ECO:0000313" key="2">
    <source>
        <dbReference type="Proteomes" id="UP001153954"/>
    </source>
</evidence>
<evidence type="ECO:0000313" key="1">
    <source>
        <dbReference type="EMBL" id="CAH2092487.1"/>
    </source>
</evidence>
<name>A0AAU9U1D5_EUPED</name>